<evidence type="ECO:0000313" key="2">
    <source>
        <dbReference type="Proteomes" id="UP000789396"/>
    </source>
</evidence>
<dbReference type="OrthoDB" id="10507365at2759"/>
<proteinExistence type="predicted"/>
<dbReference type="AlphaFoldDB" id="A0A9N9CP77"/>
<comment type="caution">
    <text evidence="1">The sequence shown here is derived from an EMBL/GenBank/DDBJ whole genome shotgun (WGS) entry which is preliminary data.</text>
</comment>
<protein>
    <submittedName>
        <fullName evidence="1">14056_t:CDS:1</fullName>
    </submittedName>
</protein>
<dbReference type="Proteomes" id="UP000789396">
    <property type="component" value="Unassembled WGS sequence"/>
</dbReference>
<accession>A0A9N9CP77</accession>
<name>A0A9N9CP77_9GLOM</name>
<organism evidence="1 2">
    <name type="scientific">Racocetra fulgida</name>
    <dbReference type="NCBI Taxonomy" id="60492"/>
    <lineage>
        <taxon>Eukaryota</taxon>
        <taxon>Fungi</taxon>
        <taxon>Fungi incertae sedis</taxon>
        <taxon>Mucoromycota</taxon>
        <taxon>Glomeromycotina</taxon>
        <taxon>Glomeromycetes</taxon>
        <taxon>Diversisporales</taxon>
        <taxon>Gigasporaceae</taxon>
        <taxon>Racocetra</taxon>
    </lineage>
</organism>
<keyword evidence="2" id="KW-1185">Reference proteome</keyword>
<reference evidence="1" key="1">
    <citation type="submission" date="2021-06" db="EMBL/GenBank/DDBJ databases">
        <authorList>
            <person name="Kallberg Y."/>
            <person name="Tangrot J."/>
            <person name="Rosling A."/>
        </authorList>
    </citation>
    <scope>NUCLEOTIDE SEQUENCE</scope>
    <source>
        <strain evidence="1">IN212</strain>
    </source>
</reference>
<evidence type="ECO:0000313" key="1">
    <source>
        <dbReference type="EMBL" id="CAG8607004.1"/>
    </source>
</evidence>
<dbReference type="EMBL" id="CAJVPZ010009252">
    <property type="protein sequence ID" value="CAG8607004.1"/>
    <property type="molecule type" value="Genomic_DNA"/>
</dbReference>
<sequence>LDVEETLLYDIALNKYKEVNLTEENIKEILKDNDVETGKIQLVHLGTFRTVDNIQDELFQTPDTDDPIAHVLLHPNVKPILPKGSSIYHVSKEFGTATMDGLEHVVTALAQGQSINCRFLWNVDILSDNPSQFRKFWVYLIGPATNHPLFDLTFQASSALEIYSAPQGLPLEWYTLVIDRAQTITFVSETMAKEMVERSLDSRAKKLIMPSIVHRASKGH</sequence>
<feature type="non-terminal residue" evidence="1">
    <location>
        <position position="1"/>
    </location>
</feature>
<gene>
    <name evidence="1" type="ORF">RFULGI_LOCUS6828</name>
</gene>